<dbReference type="FunFam" id="1.10.1540.10:FF:000001">
    <property type="entry name" value="neurobeachin isoform X1"/>
    <property type="match status" value="1"/>
</dbReference>
<dbReference type="OrthoDB" id="26681at2759"/>
<dbReference type="Gene3D" id="2.130.10.10">
    <property type="entry name" value="YVTN repeat-like/Quinoprotein amine dehydrogenase"/>
    <property type="match status" value="1"/>
</dbReference>
<dbReference type="EnsemblMetazoa" id="MDOA002684-RB">
    <property type="protein sequence ID" value="MDOA002684-PB"/>
    <property type="gene ID" value="MDOA002684"/>
</dbReference>
<dbReference type="STRING" id="7370.A0A1I8M9S9"/>
<dbReference type="KEGG" id="mde:101889306"/>
<evidence type="ECO:0000313" key="9">
    <source>
        <dbReference type="RefSeq" id="XP_058986597.1"/>
    </source>
</evidence>
<evidence type="ECO:0000313" key="8">
    <source>
        <dbReference type="Proteomes" id="UP001652621"/>
    </source>
</evidence>
<evidence type="ECO:0000256" key="4">
    <source>
        <dbReference type="SAM" id="MobiDB-lite"/>
    </source>
</evidence>
<dbReference type="Pfam" id="PF02138">
    <property type="entry name" value="Beach"/>
    <property type="match status" value="1"/>
</dbReference>
<dbReference type="PROSITE" id="PS50294">
    <property type="entry name" value="WD_REPEATS_REGION"/>
    <property type="match status" value="1"/>
</dbReference>
<keyword evidence="1 3" id="KW-0853">WD repeat</keyword>
<keyword evidence="2" id="KW-0677">Repeat</keyword>
<dbReference type="InterPro" id="IPR011993">
    <property type="entry name" value="PH-like_dom_sf"/>
</dbReference>
<evidence type="ECO:0000256" key="2">
    <source>
        <dbReference type="ARBA" id="ARBA00022737"/>
    </source>
</evidence>
<dbReference type="EnsemblMetazoa" id="MDOA002684-RC">
    <property type="protein sequence ID" value="MDOA002684-PC"/>
    <property type="gene ID" value="MDOA002684"/>
</dbReference>
<protein>
    <submittedName>
        <fullName evidence="9">Lysosomal-trafficking regulator</fullName>
    </submittedName>
</protein>
<evidence type="ECO:0000313" key="7">
    <source>
        <dbReference type="EnsemblMetazoa" id="MDOA002684-PA"/>
    </source>
</evidence>
<dbReference type="RefSeq" id="XP_005184714.3">
    <property type="nucleotide sequence ID" value="XM_005184657.4"/>
</dbReference>
<feature type="region of interest" description="Disordered" evidence="4">
    <location>
        <begin position="2215"/>
        <end position="2251"/>
    </location>
</feature>
<dbReference type="SUPFAM" id="SSF50729">
    <property type="entry name" value="PH domain-like"/>
    <property type="match status" value="1"/>
</dbReference>
<dbReference type="PROSITE" id="PS00678">
    <property type="entry name" value="WD_REPEATS_1"/>
    <property type="match status" value="1"/>
</dbReference>
<dbReference type="CDD" id="cd06071">
    <property type="entry name" value="Beach"/>
    <property type="match status" value="1"/>
</dbReference>
<feature type="repeat" description="WD" evidence="3">
    <location>
        <begin position="3603"/>
        <end position="3644"/>
    </location>
</feature>
<dbReference type="eggNOG" id="KOG1786">
    <property type="taxonomic scope" value="Eukaryota"/>
</dbReference>
<name>A0A1I8M9S9_MUSDO</name>
<dbReference type="PROSITE" id="PS50197">
    <property type="entry name" value="BEACH"/>
    <property type="match status" value="1"/>
</dbReference>
<dbReference type="InterPro" id="IPR023362">
    <property type="entry name" value="PH-BEACH_dom"/>
</dbReference>
<dbReference type="PROSITE" id="PS50082">
    <property type="entry name" value="WD_REPEATS_2"/>
    <property type="match status" value="1"/>
</dbReference>
<organism evidence="7">
    <name type="scientific">Musca domestica</name>
    <name type="common">House fly</name>
    <dbReference type="NCBI Taxonomy" id="7370"/>
    <lineage>
        <taxon>Eukaryota</taxon>
        <taxon>Metazoa</taxon>
        <taxon>Ecdysozoa</taxon>
        <taxon>Arthropoda</taxon>
        <taxon>Hexapoda</taxon>
        <taxon>Insecta</taxon>
        <taxon>Pterygota</taxon>
        <taxon>Neoptera</taxon>
        <taxon>Endopterygota</taxon>
        <taxon>Diptera</taxon>
        <taxon>Brachycera</taxon>
        <taxon>Muscomorpha</taxon>
        <taxon>Muscoidea</taxon>
        <taxon>Muscidae</taxon>
        <taxon>Musca</taxon>
    </lineage>
</organism>
<evidence type="ECO:0000256" key="3">
    <source>
        <dbReference type="PROSITE-ProRule" id="PRU00221"/>
    </source>
</evidence>
<evidence type="ECO:0000256" key="1">
    <source>
        <dbReference type="ARBA" id="ARBA00022574"/>
    </source>
</evidence>
<feature type="domain" description="BEACH" evidence="5">
    <location>
        <begin position="3096"/>
        <end position="3393"/>
    </location>
</feature>
<dbReference type="InterPro" id="IPR036322">
    <property type="entry name" value="WD40_repeat_dom_sf"/>
</dbReference>
<dbReference type="VEuPathDB" id="VectorBase:MDOA002684"/>
<dbReference type="EnsemblMetazoa" id="MDOA002684-RA">
    <property type="protein sequence ID" value="MDOA002684-PA"/>
    <property type="gene ID" value="MDOA002684"/>
</dbReference>
<proteinExistence type="predicted"/>
<keyword evidence="8" id="KW-1185">Reference proteome</keyword>
<dbReference type="PROSITE" id="PS51783">
    <property type="entry name" value="PH_BEACH"/>
    <property type="match status" value="1"/>
</dbReference>
<reference evidence="7" key="1">
    <citation type="journal article" date="2014" name="Genome Biol.">
        <title>Genome of the house fly, Musca domestica L., a global vector of diseases with adaptations to a septic environment.</title>
        <authorList>
            <person name="Scott J.G."/>
            <person name="Warren W.C."/>
            <person name="Beukeboom L.W."/>
            <person name="Bopp D."/>
            <person name="Clark A.G."/>
            <person name="Giers S.D."/>
            <person name="Hediger M."/>
            <person name="Jones A.K."/>
            <person name="Kasai S."/>
            <person name="Leichter C.A."/>
            <person name="Li M."/>
            <person name="Meisel R.P."/>
            <person name="Minx P."/>
            <person name="Murphy T.D."/>
            <person name="Nelson D.R."/>
            <person name="Reid W.R."/>
            <person name="Rinkevich F.D."/>
            <person name="Robertson H.M."/>
            <person name="Sackton T.B."/>
            <person name="Sattelle D.B."/>
            <person name="Thibaud-Nissen F."/>
            <person name="Tomlinson C."/>
            <person name="van de Zande L."/>
            <person name="Walden K.K."/>
            <person name="Wilson R.K."/>
            <person name="Liu N."/>
        </authorList>
    </citation>
    <scope>NUCLEOTIDE SEQUENCE</scope>
    <source>
        <strain evidence="7">Aabys</strain>
    </source>
</reference>
<dbReference type="SMART" id="SM01026">
    <property type="entry name" value="Beach"/>
    <property type="match status" value="1"/>
</dbReference>
<dbReference type="Gene3D" id="2.30.29.30">
    <property type="entry name" value="Pleckstrin-homology domain (PH domain)/Phosphotyrosine-binding domain (PTB)"/>
    <property type="match status" value="1"/>
</dbReference>
<sequence length="3844" mass="440085">MEAIQTCSDHRSYLEENELLFDTLKIIWNNYMQETLSDGGDVDIKQHWLQLFLYNFQFVSKELLDNETFKIFFNPIPEELCSYLLEQVYEIISKSDLYSPSISELKTTHIDYNVESTDKHQSQEKNKQFLQIIKRNHNFAQLILRQPSDCSKIIALRQFLTHQLGQHLLQFLLKIDIKLVASQNGLCNLCINLFPNCLWDQQNRTLTDECNIFAFLGHLQLVQKTKSKRFTEEYEYVIGRQHETIKSHKIFLDFPQQYEKFQNQTKTSDEIALLLIQLLMKCIECETHSLHSDQSVFILILNFSLDSLRVDNRVFSSLHNAEIIKCYLLKLNEMCLCNLFALTEHGLNDTQFQCIFAKLIAAIESNADTPKLLYALIYLIFAILHNLVYTCTQKSVWNTKINLYNLKFIDDAVIDTCLATLDDLLRNHKPGEYGGKDVETLFEIIFRCLLKIVENLKRYDQITVSSSAHNPYLHNHSTVKERTGNHRSVKTKQVHCLSTLPRLTCYFQNILITLLPALPKEMMEHSMLYLARSGLCCCHYKLSLYNAILNSIFNLSTYYRKCAYKFLYYKLISTIFLRCPLNMTSNTTKSKNNTSSCTKCDVKLKSPEFHEGLLQIYKTFYGKLVNNEEDLTNLLFFLKHLKHLSHLLTNDIASGILAEIVLPIFRNYKNKLFSKSDGNNHSPQHTLKFWQRTKTNKDQKNTKGPHQLHLVIHHFDICQKEDYNKLLNECLNIFAMYLRDIRLIKAFYNEENIRHLEDLLEEPFLIRGVCDLIKIGIDNITFLGDTNQEQSILSRRLITLQFTSSERAQLLFNGLIRKVKKLNTSYSKDFWLDNANADGVPQVDGDLKLKTVDILHIVALQWTLNYELLKTSQYFYNEFAKIYSIAHEDEDESDDQSHKENVNDEASNCSEINSNVTLKPGDKTILDILQLNCNALNAFLMLAPKKCCPRKCFSTIASQVNKDFDSSWELIETFIDSIRKPTTTLSISTTSSTSSTIDSNHTATRLLVEDLTSSSYSNQYQITSQFNSAAFTAFNEQKSSSFLKHLQQRQGFKLCQDNSLNESVVLFDIRNYSSGQQYKNPNFYYFRSCSSASDSDRTLPTNADTLLLNNVTGNEGILNKLFQIFGSIFTGSRSNSFLNLDDHTSPSPVAAATEIDIDEDLQPLFDANGDCKKLLLKLFEATMAICVKGYQNEEVEKMQKHLRKLKMVILANAANNWEQHAEEHNRENTVLQTLQCLLKIAELSNMSNEPAAVVTSTSVLTSVTTDVHNQPNFDLSSRRKSCNSSRICGQWRSYNYPLLSTGLPSKNALATPITPSQKRPLSGESCDVDYFSTRASVNCPDSELELSENDQEDFYLTADEGYEADGEIQDLSEAETFSDVGELWHSFQPSSRYRTHILHEGICRLVVDILIELSQKCCESPVAGWCDNLAQLVNRLFVIREYLGGPLFLLKGFAPILRCNDIRLRELQQSILELIVDLNSPEVLTVFFGILSSKNPPVDILVKYMHYICSNTLKKCAASVELEFPIGNDEICISTAEKEPAEAIERIRFCQLSRKACTPLTRSPCILPITHTRLWTPEGFTISLWLLAKGSQNHKSTSQIVDDDTRSSNDVYMKTHIISIGTNQAMLSVYLNNNLQLVFETCKPNAETIRNINSPMDEPTSNELNNENTCKNPTRSPEMKRNRRTNNFESPDIESHEMNVLSAKTHTASPISKALKQTKNVILNSFSNMHLFNGHTESPEYFESVQIDLKQFRMNRNRWTHFTIAVEMVNDALELCVHIDGLEQHRLSLPFYNIRSLTRTHTFQAITLGDGIVSKSPNTTSFTESRSTLDSLPMHVALTNIILFNRSITLKEVILNLTAMGPDFNELTQCHVANLKPNYGYLNCSKLQSPHFCNFGDAMKLLRESRVLCYSASQPNVIMAYDASIELDNVAYGRQYGIMRYGDLQCNELQSIQTSTILCGGLSNLLYLFARIVEVTTNSTTQAMALDILLTVAFSESQLYTEFQRNDYISLIGYVIKTDKCSKDCQLLRSIVNNACSQTVIQKKGDSLHINETTVATVIYPKLLISVLHRYSDWHRSGAENSDVLDMLFQCILALTREKHPQRDFNIEQFNKEGLMKELLNLFKVYVIESPNPVFISKKAAEAFVGILSVFAGSPPKPSLLDEIMKLLLLLHKPSECYVTHDRSKFYFLLSSEKPIKEKSSLGSATNFGRNFKQNLTKRTHPGSAKPLEQICTSSKSHSNSSNGADSDTARQARINRLRKLHRSMSSYKKPLDEFEENLENVADCSKLNKNAFRLINPEEALKWRVKFKKQQPNNFYGCALQVAQVSHRHCRSNSKTHLHFSSPHHKIRRKRIHLCETASARCPNTANRDSHRKSNNVMGHSLTAPPFLGNVYEYPNFNAVFNSKSRMQNRKQRMLVKTDSYGSVGIAALQSGLLLLLKDFLCLLPDNDIDDVLHHYIKVEFLLVLANHQSSNVRAAVIKLMSSLTQRLYPQDIQACCKAYYPHHLANQLTIGLCDCNMFESCLEWVCGTLGTLHSILKYNVPLSIQQRFGLNALLAVASKSVASNTCQSDFCENAFKIIKILYEGELEDQLAMIEAGLIQCCVKALYYLYARTTPYNTKTEDSIADTLASIGNISLKSVGHINIIWDIVNALSFYQEKQPQNILKGYRSILAKLLLNWLNGFFVPTNVPWIFKVQQLPNFSMSETKTRLELLINRSCQFFMIFNEKSTPTPHEIELFQMLVSYSIATNQRCNNFIAWGLQPSHPRDLRCFIVDALWISCQDDFLPAIICDGKMIKALLWLSLLEDLEEPITNLPKLCKRLGINENDSTWNLENELQRIDVQKSTEVVKQKTSLEKTVYRFELLAQGCIETSMITTRRVAELQNSERKLIMNHMKDYDDTHYYNKWLEIVRRMTHEGAPWFSEHNSENSWELDATEGPSRVHTRLKRCHLDLDKRFFMQSYDESNDATKNAKSIAQRSEYSRPLEYLISSYDQQLNISLNSQILYNFPAKFLPVDGEIDGEIIVTDHKLYFLATYRCKYFYVNCDISNITEIWLKRYQHQEKAFEIFLDTNQSLFFSLQNQEDWKIMREVFCDKIVITPDQNKVLLITQQWREGLLTNWEYLMTLNQIAGRTYNDLMQYPIFPWILSNYTSDILNLAEPRNFRKLPKPIAVQNEENEQHYINNYTYIKNTMTNMGSMILKPYHYSSHYSNSGTVLHFLVRVPPFTSYFLRYQDNNFDIPDRTFHALSTTFCLASRDSPTDVKELIPEFFCLPEMFENFERFNFGCRQNGERVEDVLLPPWCLKDPRLFILIHRQALESELVRNNLHQWIDLIFGYKQMGEAAVEAINVFHPATYAVFLESEIEDPIEREAVQTMVKTYGQMPRQLFKTPHPPSKHLAYQCDKQILPSVRGLRWGIYVGSPQLPEPFLGNTHKLIGAEYLLSFNNTNVVYGLPSHSCVMQGAEMDTFNVISWGYDDRIVRIQPLNKLNAKPKNLLYNSTFDDITACGCDPNSNQLWFGHKSGRISIYKCSSIEASQKNGKSRQSYVKDIRFSYNSVINKIISKAIDSDGGDLTSSTASANSLSSSENNLHKDGADLYWNGPTVLIRHTDEITCITLSVEFKIAVTAGKDGIAVIWDLNDWSYVRTIERPAEIHHSPITLLAISHTLGDIVTVHSLTQPSHQQQNPISVDTSTPHTSMAFISPPVPSTQPLADECFEVTEENLDDFVNVCINPNGKSILRLHSVNARYIQHFVHEDRITAVCYSYIKEGVGVNVIATAVEGGIVRLWSSWNLSFITEIVTGISNIRSLTYSTHQHLVVLTENSHIQVWETIGLCGNCPKFPQIAYK</sequence>
<gene>
    <name evidence="7" type="primary">101889306</name>
    <name evidence="9" type="synonym">LOC131806483</name>
</gene>
<evidence type="ECO:0000259" key="5">
    <source>
        <dbReference type="PROSITE" id="PS50197"/>
    </source>
</evidence>
<dbReference type="PANTHER" id="PTHR13743">
    <property type="entry name" value="BEIGE/BEACH-RELATED"/>
    <property type="match status" value="1"/>
</dbReference>
<reference evidence="7" key="2">
    <citation type="submission" date="2020-05" db="UniProtKB">
        <authorList>
            <consortium name="EnsemblMetazoa"/>
        </authorList>
    </citation>
    <scope>IDENTIFICATION</scope>
    <source>
        <strain evidence="7">Aabys</strain>
    </source>
</reference>
<accession>A0A1I8M9S9</accession>
<dbReference type="InterPro" id="IPR019775">
    <property type="entry name" value="WD40_repeat_CS"/>
</dbReference>
<dbReference type="InterPro" id="IPR050865">
    <property type="entry name" value="BEACH_Domain"/>
</dbReference>
<feature type="region of interest" description="Disordered" evidence="4">
    <location>
        <begin position="1653"/>
        <end position="1692"/>
    </location>
</feature>
<feature type="compositionally biased region" description="Polar residues" evidence="4">
    <location>
        <begin position="1653"/>
        <end position="1675"/>
    </location>
</feature>
<dbReference type="Proteomes" id="UP001652621">
    <property type="component" value="Unplaced"/>
</dbReference>
<dbReference type="PANTHER" id="PTHR13743:SF86">
    <property type="entry name" value="LYSOSOMAL-TRAFFICKING REGULATOR"/>
    <property type="match status" value="1"/>
</dbReference>
<reference evidence="9" key="3">
    <citation type="submission" date="2025-05" db="UniProtKB">
        <authorList>
            <consortium name="RefSeq"/>
        </authorList>
    </citation>
    <scope>IDENTIFICATION</scope>
    <source>
        <strain evidence="9">Aabys</strain>
        <tissue evidence="9">Whole body</tissue>
    </source>
</reference>
<feature type="domain" description="BEACH-type PH" evidence="6">
    <location>
        <begin position="2998"/>
        <end position="3092"/>
    </location>
</feature>
<dbReference type="InterPro" id="IPR001680">
    <property type="entry name" value="WD40_rpt"/>
</dbReference>
<dbReference type="InterPro" id="IPR000409">
    <property type="entry name" value="BEACH_dom"/>
</dbReference>
<dbReference type="SMART" id="SM00320">
    <property type="entry name" value="WD40"/>
    <property type="match status" value="4"/>
</dbReference>
<dbReference type="Pfam" id="PF14844">
    <property type="entry name" value="PH_BEACH"/>
    <property type="match status" value="1"/>
</dbReference>
<evidence type="ECO:0000259" key="6">
    <source>
        <dbReference type="PROSITE" id="PS51783"/>
    </source>
</evidence>
<dbReference type="InterPro" id="IPR015943">
    <property type="entry name" value="WD40/YVTN_repeat-like_dom_sf"/>
</dbReference>
<dbReference type="Gene3D" id="1.10.1540.10">
    <property type="entry name" value="BEACH domain"/>
    <property type="match status" value="1"/>
</dbReference>
<dbReference type="RefSeq" id="XP_058986597.1">
    <property type="nucleotide sequence ID" value="XM_059130614.1"/>
</dbReference>
<dbReference type="SUPFAM" id="SSF50978">
    <property type="entry name" value="WD40 repeat-like"/>
    <property type="match status" value="1"/>
</dbReference>
<feature type="compositionally biased region" description="Low complexity" evidence="4">
    <location>
        <begin position="2234"/>
        <end position="2243"/>
    </location>
</feature>
<dbReference type="RefSeq" id="XP_011293006.2">
    <property type="nucleotide sequence ID" value="XM_011294704.3"/>
</dbReference>
<dbReference type="VEuPathDB" id="VectorBase:MDOMA2_004275"/>
<dbReference type="SUPFAM" id="SSF81837">
    <property type="entry name" value="BEACH domain"/>
    <property type="match status" value="1"/>
</dbReference>
<dbReference type="InterPro" id="IPR036372">
    <property type="entry name" value="BEACH_dom_sf"/>
</dbReference>